<name>A0AAD9V7T6_ACRCE</name>
<reference evidence="4" key="1">
    <citation type="journal article" date="2023" name="G3 (Bethesda)">
        <title>Whole genome assembly and annotation of the endangered Caribbean coral Acropora cervicornis.</title>
        <authorList>
            <person name="Selwyn J.D."/>
            <person name="Vollmer S.V."/>
        </authorList>
    </citation>
    <scope>NUCLEOTIDE SEQUENCE</scope>
    <source>
        <strain evidence="4">K2</strain>
    </source>
</reference>
<proteinExistence type="predicted"/>
<dbReference type="Gene3D" id="3.30.70.270">
    <property type="match status" value="1"/>
</dbReference>
<dbReference type="InterPro" id="IPR041588">
    <property type="entry name" value="Integrase_H2C2"/>
</dbReference>
<protein>
    <recommendedName>
        <fullName evidence="3">C2H2-type domain-containing protein</fullName>
    </recommendedName>
</protein>
<feature type="domain" description="C2H2-type" evidence="3">
    <location>
        <begin position="1292"/>
        <end position="1321"/>
    </location>
</feature>
<keyword evidence="1" id="KW-0863">Zinc-finger</keyword>
<evidence type="ECO:0000256" key="2">
    <source>
        <dbReference type="SAM" id="MobiDB-lite"/>
    </source>
</evidence>
<dbReference type="InterPro" id="IPR013087">
    <property type="entry name" value="Znf_C2H2_type"/>
</dbReference>
<dbReference type="Proteomes" id="UP001249851">
    <property type="component" value="Unassembled WGS sequence"/>
</dbReference>
<accession>A0AAD9V7T6</accession>
<dbReference type="InterPro" id="IPR043502">
    <property type="entry name" value="DNA/RNA_pol_sf"/>
</dbReference>
<evidence type="ECO:0000256" key="1">
    <source>
        <dbReference type="PROSITE-ProRule" id="PRU00042"/>
    </source>
</evidence>
<reference evidence="4" key="2">
    <citation type="journal article" date="2023" name="Science">
        <title>Genomic signatures of disease resistance in endangered staghorn corals.</title>
        <authorList>
            <person name="Vollmer S.V."/>
            <person name="Selwyn J.D."/>
            <person name="Despard B.A."/>
            <person name="Roesel C.L."/>
        </authorList>
    </citation>
    <scope>NUCLEOTIDE SEQUENCE</scope>
    <source>
        <strain evidence="4">K2</strain>
    </source>
</reference>
<evidence type="ECO:0000259" key="3">
    <source>
        <dbReference type="PROSITE" id="PS50157"/>
    </source>
</evidence>
<dbReference type="PANTHER" id="PTHR33845:SF1">
    <property type="entry name" value="C2H2-TYPE DOMAIN-CONTAINING PROTEIN"/>
    <property type="match status" value="1"/>
</dbReference>
<comment type="caution">
    <text evidence="4">The sequence shown here is derived from an EMBL/GenBank/DDBJ whole genome shotgun (WGS) entry which is preliminary data.</text>
</comment>
<dbReference type="EMBL" id="JARQWQ010000022">
    <property type="protein sequence ID" value="KAK2564511.1"/>
    <property type="molecule type" value="Genomic_DNA"/>
</dbReference>
<dbReference type="SUPFAM" id="SSF56672">
    <property type="entry name" value="DNA/RNA polymerases"/>
    <property type="match status" value="1"/>
</dbReference>
<dbReference type="InterPro" id="IPR043128">
    <property type="entry name" value="Rev_trsase/Diguanyl_cyclase"/>
</dbReference>
<evidence type="ECO:0000313" key="4">
    <source>
        <dbReference type="EMBL" id="KAK2564511.1"/>
    </source>
</evidence>
<dbReference type="PROSITE" id="PS50157">
    <property type="entry name" value="ZINC_FINGER_C2H2_2"/>
    <property type="match status" value="1"/>
</dbReference>
<dbReference type="GO" id="GO:0008270">
    <property type="term" value="F:zinc ion binding"/>
    <property type="evidence" value="ECO:0007669"/>
    <property type="project" value="UniProtKB-KW"/>
</dbReference>
<organism evidence="4 5">
    <name type="scientific">Acropora cervicornis</name>
    <name type="common">Staghorn coral</name>
    <dbReference type="NCBI Taxonomy" id="6130"/>
    <lineage>
        <taxon>Eukaryota</taxon>
        <taxon>Metazoa</taxon>
        <taxon>Cnidaria</taxon>
        <taxon>Anthozoa</taxon>
        <taxon>Hexacorallia</taxon>
        <taxon>Scleractinia</taxon>
        <taxon>Astrocoeniina</taxon>
        <taxon>Acroporidae</taxon>
        <taxon>Acropora</taxon>
    </lineage>
</organism>
<gene>
    <name evidence="4" type="ORF">P5673_011955</name>
</gene>
<keyword evidence="1" id="KW-0862">Zinc</keyword>
<keyword evidence="1" id="KW-0479">Metal-binding</keyword>
<feature type="region of interest" description="Disordered" evidence="2">
    <location>
        <begin position="533"/>
        <end position="590"/>
    </location>
</feature>
<dbReference type="PANTHER" id="PTHR33845">
    <property type="entry name" value="C2H2-TYPE DOMAIN-CONTAINING PROTEIN"/>
    <property type="match status" value="1"/>
</dbReference>
<dbReference type="Pfam" id="PF17921">
    <property type="entry name" value="Integrase_H2C2"/>
    <property type="match status" value="1"/>
</dbReference>
<feature type="compositionally biased region" description="Basic and acidic residues" evidence="2">
    <location>
        <begin position="533"/>
        <end position="543"/>
    </location>
</feature>
<evidence type="ECO:0000313" key="5">
    <source>
        <dbReference type="Proteomes" id="UP001249851"/>
    </source>
</evidence>
<sequence>MERDGIIAKVDSPTDWVHNIVVVEKKNGDLRICLDPKGLNQAIRSEHFQIPSYEDVVSRLEGKCFFTILDQKDSFWQVELDEDSSHIYKLDVKYVPSTKFYTADALSRAYCAPETASGDTQKPEMELRIHGLVTSLPMSECKARARASVYWPGMTNDIDEMIAKCPTYAKFKPRNKKQPLTPHDVPDRPWSKIRADVFLFGGRPHLVVVDYFSKYPEAQYVRSLSTDAAVNSTDILEEVKSTKNKTSQVQHYLTSVDDIIGDIRTALFENSVIASQAMLESMEALKTTERNFTKHFQAVADNMKVIENNTFRTEETLRRIFSQLALAHEMQHKVKEKDKIVTKFQDFHNQSHDKFKADVEHVYNHSRAMEATLMETMKILEQELLALNRSQSLLVDTNLTIKSALLHLARGEAVFEDLFHVNNALTNVSNVLKKEIGETQHRLRNITVDLIRAQTHTLNLETLARQIEETLSLSHSHASQAMLAIEDYEMMHETVNKALKLVKQANSTLVNITEELIHSAICRRCREHIGKAIASREDSEKPSESSASRLVNQQYPPPEVFVGPPTEVEQSPTEPAELPLEKEESSTEDIAGRMKRLSIDESYVLASSETTSTASSLGGEVVLGGGSKPLRLLNAFLEEGVSKQLTSRKWSGTSALTEQREVLKVVSPENAGYLWSALQASKAVNDELGVEGILHPSQRMYLEAIAETYKNASSWDMRRQILSIMTGSASLAAVREYIPGLLQYRYTEANLHRLQHGIGTPVPKQPAARLLVDEKQFDHFLQFITSPHIVQDLPFGEKSLRLSNGSVLEVPNVIRALIPERITCQYKQYCQEVGFIPFSQRTMLRILSACSATVRKSLQGLDYVAADGASAFDDLAKMLQQHSHLVSVSTLERWQRTLKNGKLYLKGDFKVHVTNESSIPDHCMVYALSDPRDSSFRGKCQHVHEEHCTECDDLTSVLDEIYEFVKQASFLSKDDRDEALYLAQHSKDMIQAWRAHQLRTVRQDQSRLEILQKLNTESVFITQDWAMKFLPRKYRESQSDWFGKRGISWHISVAVRRNNNQLESQGLIHIIQNCTQGSSAVVSIMAHVLRTLKEEHPELQKVFFRQDNAGCYHSTATILSVPTIEKVTGLQVAEVGFSDPQGGKGPADRMAATVKGHITRFVNEGNNVTNAKEMETAILSHSGLPGIRVAVLDCLGETEVTGPQQKIAGISKLNNFRFSPGGVKVWQAFDIGPGKDIRLEETNECQFQNILSSFTPGDFRQVAPRTRQKEISLISSEEPGEEDASEADKQVFLCPKEGCTRAFQRHSSLERHIAFETCSKAIERETLLDLAKLKYAAILQEGESSLPTVTATSSSATETPVARSEGWALKQAKKAYRFNEGQPQYLEAKFNIGQESGMKVDAETVSKEMRRARASNGERLFRVSEFLTAQQVASFFSRMAAKVRQQTIPDDISGDPDIIAMEDEQNFSSAKEAVMTALNFKHPVSYDQYNICSMVKDNTLRKLKLDVLKLLCENLSISMPPGQRKKAPYISLLEDVVKNCSCSLTT</sequence>
<dbReference type="Gene3D" id="3.10.10.10">
    <property type="entry name" value="HIV Type 1 Reverse Transcriptase, subunit A, domain 1"/>
    <property type="match status" value="1"/>
</dbReference>
<feature type="compositionally biased region" description="Polar residues" evidence="2">
    <location>
        <begin position="544"/>
        <end position="554"/>
    </location>
</feature>
<keyword evidence="5" id="KW-1185">Reference proteome</keyword>